<keyword evidence="2" id="KW-1185">Reference proteome</keyword>
<name>A0A2P5CZ44_TREOI</name>
<dbReference type="OrthoDB" id="10351104at2759"/>
<reference evidence="2" key="1">
    <citation type="submission" date="2016-06" db="EMBL/GenBank/DDBJ databases">
        <title>Parallel loss of symbiosis genes in relatives of nitrogen-fixing non-legume Parasponia.</title>
        <authorList>
            <person name="Van Velzen R."/>
            <person name="Holmer R."/>
            <person name="Bu F."/>
            <person name="Rutten L."/>
            <person name="Van Zeijl A."/>
            <person name="Liu W."/>
            <person name="Santuari L."/>
            <person name="Cao Q."/>
            <person name="Sharma T."/>
            <person name="Shen D."/>
            <person name="Roswanjaya Y."/>
            <person name="Wardhani T."/>
            <person name="Kalhor M.S."/>
            <person name="Jansen J."/>
            <person name="Van den Hoogen J."/>
            <person name="Gungor B."/>
            <person name="Hartog M."/>
            <person name="Hontelez J."/>
            <person name="Verver J."/>
            <person name="Yang W.-C."/>
            <person name="Schijlen E."/>
            <person name="Repin R."/>
            <person name="Schilthuizen M."/>
            <person name="Schranz E."/>
            <person name="Heidstra R."/>
            <person name="Miyata K."/>
            <person name="Fedorova E."/>
            <person name="Kohlen W."/>
            <person name="Bisseling T."/>
            <person name="Smit S."/>
            <person name="Geurts R."/>
        </authorList>
    </citation>
    <scope>NUCLEOTIDE SEQUENCE [LARGE SCALE GENOMIC DNA]</scope>
    <source>
        <strain evidence="2">cv. RG33-2</strain>
    </source>
</reference>
<organism evidence="1 2">
    <name type="scientific">Trema orientale</name>
    <name type="common">Charcoal tree</name>
    <name type="synonym">Celtis orientalis</name>
    <dbReference type="NCBI Taxonomy" id="63057"/>
    <lineage>
        <taxon>Eukaryota</taxon>
        <taxon>Viridiplantae</taxon>
        <taxon>Streptophyta</taxon>
        <taxon>Embryophyta</taxon>
        <taxon>Tracheophyta</taxon>
        <taxon>Spermatophyta</taxon>
        <taxon>Magnoliopsida</taxon>
        <taxon>eudicotyledons</taxon>
        <taxon>Gunneridae</taxon>
        <taxon>Pentapetalae</taxon>
        <taxon>rosids</taxon>
        <taxon>fabids</taxon>
        <taxon>Rosales</taxon>
        <taxon>Cannabaceae</taxon>
        <taxon>Trema</taxon>
    </lineage>
</organism>
<evidence type="ECO:0000313" key="2">
    <source>
        <dbReference type="Proteomes" id="UP000237000"/>
    </source>
</evidence>
<protein>
    <submittedName>
        <fullName evidence="1">Uncharacterized protein</fullName>
    </submittedName>
</protein>
<evidence type="ECO:0000313" key="1">
    <source>
        <dbReference type="EMBL" id="PON66319.1"/>
    </source>
</evidence>
<dbReference type="InParanoid" id="A0A2P5CZ44"/>
<dbReference type="EMBL" id="JXTC01000313">
    <property type="protein sequence ID" value="PON66319.1"/>
    <property type="molecule type" value="Genomic_DNA"/>
</dbReference>
<accession>A0A2P5CZ44</accession>
<comment type="caution">
    <text evidence="1">The sequence shown here is derived from an EMBL/GenBank/DDBJ whole genome shotgun (WGS) entry which is preliminary data.</text>
</comment>
<sequence>MRHEGGLLGIDFVKSEVEGGLNQPRSLKRTSLCTDSLLGVFLCFSTPVPRLEILLILQPVRLQSNNDQSEIDMCCLVHLESTNTISSAVTHYQFTIWLELLDFLF</sequence>
<dbReference type="Proteomes" id="UP000237000">
    <property type="component" value="Unassembled WGS sequence"/>
</dbReference>
<proteinExistence type="predicted"/>
<gene>
    <name evidence="1" type="ORF">TorRG33x02_268320</name>
</gene>
<dbReference type="AlphaFoldDB" id="A0A2P5CZ44"/>